<reference evidence="3 4" key="1">
    <citation type="journal article" date="2010" name="Nature">
        <title>The Ectocarpus genome and the independent evolution of multicellularity in brown algae.</title>
        <authorList>
            <person name="Cock J.M."/>
            <person name="Sterck L."/>
            <person name="Rouze P."/>
            <person name="Scornet D."/>
            <person name="Allen A.E."/>
            <person name="Amoutzias G."/>
            <person name="Anthouard V."/>
            <person name="Artiguenave F."/>
            <person name="Aury J.M."/>
            <person name="Badger J.H."/>
            <person name="Beszteri B."/>
            <person name="Billiau K."/>
            <person name="Bonnet E."/>
            <person name="Bothwell J.H."/>
            <person name="Bowler C."/>
            <person name="Boyen C."/>
            <person name="Brownlee C."/>
            <person name="Carrano C.J."/>
            <person name="Charrier B."/>
            <person name="Cho G.Y."/>
            <person name="Coelho S.M."/>
            <person name="Collen J."/>
            <person name="Corre E."/>
            <person name="Da Silva C."/>
            <person name="Delage L."/>
            <person name="Delaroque N."/>
            <person name="Dittami S.M."/>
            <person name="Doulbeau S."/>
            <person name="Elias M."/>
            <person name="Farnham G."/>
            <person name="Gachon C.M."/>
            <person name="Gschloessl B."/>
            <person name="Heesch S."/>
            <person name="Jabbari K."/>
            <person name="Jubin C."/>
            <person name="Kawai H."/>
            <person name="Kimura K."/>
            <person name="Kloareg B."/>
            <person name="Kupper F.C."/>
            <person name="Lang D."/>
            <person name="Le Bail A."/>
            <person name="Leblanc C."/>
            <person name="Lerouge P."/>
            <person name="Lohr M."/>
            <person name="Lopez P.J."/>
            <person name="Martens C."/>
            <person name="Maumus F."/>
            <person name="Michel G."/>
            <person name="Miranda-Saavedra D."/>
            <person name="Morales J."/>
            <person name="Moreau H."/>
            <person name="Motomura T."/>
            <person name="Nagasato C."/>
            <person name="Napoli C.A."/>
            <person name="Nelson D.R."/>
            <person name="Nyvall-Collen P."/>
            <person name="Peters A.F."/>
            <person name="Pommier C."/>
            <person name="Potin P."/>
            <person name="Poulain J."/>
            <person name="Quesneville H."/>
            <person name="Read B."/>
            <person name="Rensing S.A."/>
            <person name="Ritter A."/>
            <person name="Rousvoal S."/>
            <person name="Samanta M."/>
            <person name="Samson G."/>
            <person name="Schroeder D.C."/>
            <person name="Segurens B."/>
            <person name="Strittmatter M."/>
            <person name="Tonon T."/>
            <person name="Tregear J.W."/>
            <person name="Valentin K."/>
            <person name="von Dassow P."/>
            <person name="Yamagishi T."/>
            <person name="Van de Peer Y."/>
            <person name="Wincker P."/>
        </authorList>
    </citation>
    <scope>NUCLEOTIDE SEQUENCE [LARGE SCALE GENOMIC DNA]</scope>
    <source>
        <strain evidence="4">Ec32 / CCAP1310/4</strain>
    </source>
</reference>
<dbReference type="EMBL" id="FN648819">
    <property type="protein sequence ID" value="CBN74968.1"/>
    <property type="molecule type" value="Genomic_DNA"/>
</dbReference>
<dbReference type="AlphaFoldDB" id="D8LQU1"/>
<gene>
    <name evidence="3" type="ORF">Esi_0060_0098</name>
</gene>
<feature type="region of interest" description="Disordered" evidence="1">
    <location>
        <begin position="1"/>
        <end position="32"/>
    </location>
</feature>
<dbReference type="InParanoid" id="D8LQU1"/>
<proteinExistence type="predicted"/>
<dbReference type="GO" id="GO:0003700">
    <property type="term" value="F:DNA-binding transcription factor activity"/>
    <property type="evidence" value="ECO:0007669"/>
    <property type="project" value="InterPro"/>
</dbReference>
<evidence type="ECO:0000256" key="1">
    <source>
        <dbReference type="SAM" id="MobiDB-lite"/>
    </source>
</evidence>
<dbReference type="Proteomes" id="UP000002630">
    <property type="component" value="Linkage Group LG25"/>
</dbReference>
<dbReference type="PROSITE" id="PS00036">
    <property type="entry name" value="BZIP_BASIC"/>
    <property type="match status" value="1"/>
</dbReference>
<dbReference type="InterPro" id="IPR004827">
    <property type="entry name" value="bZIP"/>
</dbReference>
<sequence length="87" mass="9649">MSAEIRLERSREQNKQSSKKARIRRKGEEESLKHEIESLQVGQAASAWEIFVTPIHAEPVEGCPALSQDCSCDFYGSLRLASSTLAA</sequence>
<feature type="domain" description="BZIP" evidence="2">
    <location>
        <begin position="9"/>
        <end position="24"/>
    </location>
</feature>
<dbReference type="OrthoDB" id="71302at2759"/>
<organism evidence="3 4">
    <name type="scientific">Ectocarpus siliculosus</name>
    <name type="common">Brown alga</name>
    <name type="synonym">Conferva siliculosa</name>
    <dbReference type="NCBI Taxonomy" id="2880"/>
    <lineage>
        <taxon>Eukaryota</taxon>
        <taxon>Sar</taxon>
        <taxon>Stramenopiles</taxon>
        <taxon>Ochrophyta</taxon>
        <taxon>PX clade</taxon>
        <taxon>Phaeophyceae</taxon>
        <taxon>Ectocarpales</taxon>
        <taxon>Ectocarpaceae</taxon>
        <taxon>Ectocarpus</taxon>
    </lineage>
</organism>
<feature type="compositionally biased region" description="Basic and acidic residues" evidence="1">
    <location>
        <begin position="1"/>
        <end position="14"/>
    </location>
</feature>
<protein>
    <recommendedName>
        <fullName evidence="2">BZIP domain-containing protein</fullName>
    </recommendedName>
</protein>
<evidence type="ECO:0000259" key="2">
    <source>
        <dbReference type="PROSITE" id="PS00036"/>
    </source>
</evidence>
<evidence type="ECO:0000313" key="3">
    <source>
        <dbReference type="EMBL" id="CBN74968.1"/>
    </source>
</evidence>
<evidence type="ECO:0000313" key="4">
    <source>
        <dbReference type="Proteomes" id="UP000002630"/>
    </source>
</evidence>
<accession>D8LQU1</accession>
<name>D8LQU1_ECTSI</name>
<dbReference type="EMBL" id="FN649750">
    <property type="protein sequence ID" value="CBN74968.1"/>
    <property type="molecule type" value="Genomic_DNA"/>
</dbReference>
<keyword evidence="4" id="KW-1185">Reference proteome</keyword>